<evidence type="ECO:0000256" key="8">
    <source>
        <dbReference type="ARBA" id="ARBA00023288"/>
    </source>
</evidence>
<evidence type="ECO:0000256" key="1">
    <source>
        <dbReference type="ARBA" id="ARBA00004589"/>
    </source>
</evidence>
<keyword evidence="6 10" id="KW-0732">Signal</keyword>
<evidence type="ECO:0000313" key="13">
    <source>
        <dbReference type="Proteomes" id="UP000829685"/>
    </source>
</evidence>
<feature type="compositionally biased region" description="Low complexity" evidence="9">
    <location>
        <begin position="152"/>
        <end position="169"/>
    </location>
</feature>
<proteinExistence type="inferred from homology"/>
<evidence type="ECO:0000256" key="9">
    <source>
        <dbReference type="SAM" id="MobiDB-lite"/>
    </source>
</evidence>
<comment type="caution">
    <text evidence="12">The sequence shown here is derived from an EMBL/GenBank/DDBJ whole genome shotgun (WGS) entry which is preliminary data.</text>
</comment>
<feature type="compositionally biased region" description="Polar residues" evidence="9">
    <location>
        <begin position="106"/>
        <end position="151"/>
    </location>
</feature>
<feature type="compositionally biased region" description="Polar residues" evidence="9">
    <location>
        <begin position="170"/>
        <end position="198"/>
    </location>
</feature>
<keyword evidence="5" id="KW-0472">Membrane</keyword>
<feature type="chain" id="PRO_5040143336" description="CFEM domain-containing protein" evidence="10">
    <location>
        <begin position="16"/>
        <end position="239"/>
    </location>
</feature>
<reference evidence="12" key="1">
    <citation type="submission" date="2021-03" db="EMBL/GenBank/DDBJ databases">
        <title>Revisited historic fungal species revealed as producer of novel bioactive compounds through whole genome sequencing and comparative genomics.</title>
        <authorList>
            <person name="Vignolle G.A."/>
            <person name="Hochenegger N."/>
            <person name="Mach R.L."/>
            <person name="Mach-Aigner A.R."/>
            <person name="Javad Rahimi M."/>
            <person name="Salim K.A."/>
            <person name="Chan C.M."/>
            <person name="Lim L.B.L."/>
            <person name="Cai F."/>
            <person name="Druzhinina I.S."/>
            <person name="U'Ren J.M."/>
            <person name="Derntl C."/>
        </authorList>
    </citation>
    <scope>NUCLEOTIDE SEQUENCE</scope>
    <source>
        <strain evidence="12">TUCIM 5799</strain>
    </source>
</reference>
<comment type="subcellular location">
    <subcellularLocation>
        <location evidence="1">Membrane</location>
        <topology evidence="1">Lipid-anchor</topology>
        <topology evidence="1">GPI-anchor</topology>
    </subcellularLocation>
    <subcellularLocation>
        <location evidence="2">Secreted</location>
    </subcellularLocation>
</comment>
<dbReference type="Pfam" id="PF05730">
    <property type="entry name" value="CFEM"/>
    <property type="match status" value="1"/>
</dbReference>
<dbReference type="InterPro" id="IPR008427">
    <property type="entry name" value="Extracellular_membr_CFEM_dom"/>
</dbReference>
<evidence type="ECO:0000256" key="2">
    <source>
        <dbReference type="ARBA" id="ARBA00004613"/>
    </source>
</evidence>
<gene>
    <name evidence="12" type="ORF">JX265_006229</name>
</gene>
<dbReference type="AlphaFoldDB" id="A0A9P9WMA6"/>
<dbReference type="GO" id="GO:0005576">
    <property type="term" value="C:extracellular region"/>
    <property type="evidence" value="ECO:0007669"/>
    <property type="project" value="UniProtKB-SubCell"/>
</dbReference>
<protein>
    <recommendedName>
        <fullName evidence="11">CFEM domain-containing protein</fullName>
    </recommendedName>
</protein>
<keyword evidence="5" id="KW-0336">GPI-anchor</keyword>
<evidence type="ECO:0000256" key="3">
    <source>
        <dbReference type="ARBA" id="ARBA00010031"/>
    </source>
</evidence>
<keyword evidence="13" id="KW-1185">Reference proteome</keyword>
<comment type="similarity">
    <text evidence="3">Belongs to the RBT5 family.</text>
</comment>
<sequence>MLLTFVAFLLLGAEARKGEGHTDLMLPDCVSGCIKDSGCGPGDVKCMCKASRGSFLVDVVECMHSDCTTRAIPVDDLLSSLENACNAIGRTIPASAISSAEAAQSTIDNPKPTSTVLSETITTETSNVQTTYPATSKPDLSQRPSSTTVAESATKTSISTSTSTSVKSSGQVSATTRPSTAKASTTEFVSESATSTDTGGPVDPTDSSPFAAPMASGRKEQASVFGAVLGMAAIIAFGW</sequence>
<organism evidence="12 13">
    <name type="scientific">Neoarthrinium moseri</name>
    <dbReference type="NCBI Taxonomy" id="1658444"/>
    <lineage>
        <taxon>Eukaryota</taxon>
        <taxon>Fungi</taxon>
        <taxon>Dikarya</taxon>
        <taxon>Ascomycota</taxon>
        <taxon>Pezizomycotina</taxon>
        <taxon>Sordariomycetes</taxon>
        <taxon>Xylariomycetidae</taxon>
        <taxon>Amphisphaeriales</taxon>
        <taxon>Apiosporaceae</taxon>
        <taxon>Neoarthrinium</taxon>
    </lineage>
</organism>
<name>A0A9P9WMA6_9PEZI</name>
<evidence type="ECO:0000256" key="4">
    <source>
        <dbReference type="ARBA" id="ARBA00022525"/>
    </source>
</evidence>
<keyword evidence="8" id="KW-0449">Lipoprotein</keyword>
<keyword evidence="7" id="KW-1015">Disulfide bond</keyword>
<evidence type="ECO:0000256" key="10">
    <source>
        <dbReference type="SAM" id="SignalP"/>
    </source>
</evidence>
<dbReference type="EMBL" id="JAFIMR010000014">
    <property type="protein sequence ID" value="KAI1870059.1"/>
    <property type="molecule type" value="Genomic_DNA"/>
</dbReference>
<evidence type="ECO:0000256" key="5">
    <source>
        <dbReference type="ARBA" id="ARBA00022622"/>
    </source>
</evidence>
<evidence type="ECO:0000256" key="6">
    <source>
        <dbReference type="ARBA" id="ARBA00022729"/>
    </source>
</evidence>
<evidence type="ECO:0000256" key="7">
    <source>
        <dbReference type="ARBA" id="ARBA00023157"/>
    </source>
</evidence>
<feature type="domain" description="CFEM" evidence="11">
    <location>
        <begin position="26"/>
        <end position="85"/>
    </location>
</feature>
<evidence type="ECO:0000313" key="12">
    <source>
        <dbReference type="EMBL" id="KAI1870059.1"/>
    </source>
</evidence>
<feature type="region of interest" description="Disordered" evidence="9">
    <location>
        <begin position="102"/>
        <end position="215"/>
    </location>
</feature>
<dbReference type="GO" id="GO:0098552">
    <property type="term" value="C:side of membrane"/>
    <property type="evidence" value="ECO:0007669"/>
    <property type="project" value="UniProtKB-KW"/>
</dbReference>
<dbReference type="Proteomes" id="UP000829685">
    <property type="component" value="Unassembled WGS sequence"/>
</dbReference>
<accession>A0A9P9WMA6</accession>
<feature type="signal peptide" evidence="10">
    <location>
        <begin position="1"/>
        <end position="15"/>
    </location>
</feature>
<evidence type="ECO:0000259" key="11">
    <source>
        <dbReference type="Pfam" id="PF05730"/>
    </source>
</evidence>
<keyword evidence="4" id="KW-0964">Secreted</keyword>
<keyword evidence="5" id="KW-0325">Glycoprotein</keyword>